<evidence type="ECO:0000256" key="1">
    <source>
        <dbReference type="ARBA" id="ARBA00011063"/>
    </source>
</evidence>
<dbReference type="InterPro" id="IPR036196">
    <property type="entry name" value="Ptyr_pPase_sf"/>
</dbReference>
<reference evidence="5 6" key="1">
    <citation type="submission" date="2015-06" db="EMBL/GenBank/DDBJ databases">
        <authorList>
            <person name="Zeng Y."/>
            <person name="Huang Y."/>
        </authorList>
    </citation>
    <scope>NUCLEOTIDE SEQUENCE [LARGE SCALE GENOMIC DNA]</scope>
    <source>
        <strain evidence="5 6">PQ-2</strain>
    </source>
</reference>
<dbReference type="InterPro" id="IPR050438">
    <property type="entry name" value="LMW_PTPase"/>
</dbReference>
<dbReference type="RefSeq" id="WP_047821025.1">
    <property type="nucleotide sequence ID" value="NZ_CP011770.1"/>
</dbReference>
<dbReference type="KEGG" id="cna:AB433_11020"/>
<protein>
    <recommendedName>
        <fullName evidence="2">protein-tyrosine-phosphatase</fullName>
        <ecNumber evidence="2">3.1.3.48</ecNumber>
    </recommendedName>
</protein>
<evidence type="ECO:0000256" key="3">
    <source>
        <dbReference type="ARBA" id="ARBA00022801"/>
    </source>
</evidence>
<dbReference type="STRING" id="1348774.AB433_11020"/>
<dbReference type="SUPFAM" id="SSF52788">
    <property type="entry name" value="Phosphotyrosine protein phosphatases I"/>
    <property type="match status" value="1"/>
</dbReference>
<comment type="similarity">
    <text evidence="1">Belongs to the low molecular weight phosphotyrosine protein phosphatase family.</text>
</comment>
<dbReference type="Proteomes" id="UP000035287">
    <property type="component" value="Chromosome"/>
</dbReference>
<keyword evidence="3" id="KW-0378">Hydrolase</keyword>
<sequence>MNDTPRILFVCLGNICRSPLAEAALRAEADRAGLTIAVDSAGTGAWHVGNPPDPRAISEAARNGMDIAHYRARQVGRNDFTAFTHIYALDADNLANLRRMRPSDGTAALALLLDEVPGRTGEAVADPYYGDDSGFAVTWADVSAAARAIVARLR</sequence>
<dbReference type="PATRIC" id="fig|1348774.3.peg.2322"/>
<evidence type="ECO:0000256" key="2">
    <source>
        <dbReference type="ARBA" id="ARBA00013064"/>
    </source>
</evidence>
<dbReference type="AlphaFoldDB" id="A0A0G3XGN5"/>
<dbReference type="CDD" id="cd16343">
    <property type="entry name" value="LMWPTP"/>
    <property type="match status" value="1"/>
</dbReference>
<evidence type="ECO:0000313" key="6">
    <source>
        <dbReference type="Proteomes" id="UP000035287"/>
    </source>
</evidence>
<name>A0A0G3XGN5_9SPHN</name>
<dbReference type="PRINTS" id="PR00719">
    <property type="entry name" value="LMWPTPASE"/>
</dbReference>
<dbReference type="GO" id="GO:0004725">
    <property type="term" value="F:protein tyrosine phosphatase activity"/>
    <property type="evidence" value="ECO:0007669"/>
    <property type="project" value="UniProtKB-EC"/>
</dbReference>
<proteinExistence type="inferred from homology"/>
<dbReference type="EMBL" id="CP011770">
    <property type="protein sequence ID" value="AKM10367.1"/>
    <property type="molecule type" value="Genomic_DNA"/>
</dbReference>
<dbReference type="PANTHER" id="PTHR11717">
    <property type="entry name" value="LOW MOLECULAR WEIGHT PROTEIN TYROSINE PHOSPHATASE"/>
    <property type="match status" value="1"/>
</dbReference>
<dbReference type="Gene3D" id="3.40.50.2300">
    <property type="match status" value="1"/>
</dbReference>
<dbReference type="SMART" id="SM00226">
    <property type="entry name" value="LMWPc"/>
    <property type="match status" value="1"/>
</dbReference>
<keyword evidence="6" id="KW-1185">Reference proteome</keyword>
<evidence type="ECO:0000256" key="4">
    <source>
        <dbReference type="ARBA" id="ARBA00022912"/>
    </source>
</evidence>
<dbReference type="InterPro" id="IPR017867">
    <property type="entry name" value="Tyr_phospatase_low_mol_wt"/>
</dbReference>
<gene>
    <name evidence="5" type="ORF">AB433_11020</name>
</gene>
<evidence type="ECO:0000313" key="5">
    <source>
        <dbReference type="EMBL" id="AKM10367.1"/>
    </source>
</evidence>
<organism evidence="5 6">
    <name type="scientific">Croceicoccus naphthovorans</name>
    <dbReference type="NCBI Taxonomy" id="1348774"/>
    <lineage>
        <taxon>Bacteria</taxon>
        <taxon>Pseudomonadati</taxon>
        <taxon>Pseudomonadota</taxon>
        <taxon>Alphaproteobacteria</taxon>
        <taxon>Sphingomonadales</taxon>
        <taxon>Erythrobacteraceae</taxon>
        <taxon>Croceicoccus</taxon>
    </lineage>
</organism>
<dbReference type="InterPro" id="IPR023485">
    <property type="entry name" value="Ptyr_pPase"/>
</dbReference>
<dbReference type="EC" id="3.1.3.48" evidence="2"/>
<dbReference type="Pfam" id="PF01451">
    <property type="entry name" value="LMWPc"/>
    <property type="match status" value="1"/>
</dbReference>
<keyword evidence="4" id="KW-0904">Protein phosphatase</keyword>
<accession>A0A0G3XGN5</accession>
<dbReference type="PANTHER" id="PTHR11717:SF7">
    <property type="entry name" value="LOW MOLECULAR WEIGHT PHOSPHOTYROSINE PROTEIN PHOSPHATASE"/>
    <property type="match status" value="1"/>
</dbReference>